<dbReference type="SUPFAM" id="SSF53067">
    <property type="entry name" value="Actin-like ATPase domain"/>
    <property type="match status" value="1"/>
</dbReference>
<evidence type="ECO:0000313" key="1">
    <source>
        <dbReference type="EMBL" id="VDP42787.1"/>
    </source>
</evidence>
<organism evidence="1 2">
    <name type="scientific">Schistosoma mattheei</name>
    <dbReference type="NCBI Taxonomy" id="31246"/>
    <lineage>
        <taxon>Eukaryota</taxon>
        <taxon>Metazoa</taxon>
        <taxon>Spiralia</taxon>
        <taxon>Lophotrochozoa</taxon>
        <taxon>Platyhelminthes</taxon>
        <taxon>Trematoda</taxon>
        <taxon>Digenea</taxon>
        <taxon>Strigeidida</taxon>
        <taxon>Schistosomatoidea</taxon>
        <taxon>Schistosomatidae</taxon>
        <taxon>Schistosoma</taxon>
    </lineage>
</organism>
<accession>A0A3P8CT55</accession>
<evidence type="ECO:0008006" key="3">
    <source>
        <dbReference type="Google" id="ProtNLM"/>
    </source>
</evidence>
<dbReference type="Gene3D" id="3.30.420.40">
    <property type="match status" value="1"/>
</dbReference>
<protein>
    <recommendedName>
        <fullName evidence="3">FGGY_C domain-containing protein</fullName>
    </recommendedName>
</protein>
<evidence type="ECO:0000313" key="2">
    <source>
        <dbReference type="Proteomes" id="UP000269396"/>
    </source>
</evidence>
<proteinExistence type="predicted"/>
<dbReference type="InterPro" id="IPR043129">
    <property type="entry name" value="ATPase_NBD"/>
</dbReference>
<sequence>MLQRISNAIGIPVERRGLEECSCMGAAIVAGVGAGLWPSFSAATEAVHKRLQLEANSLPSVEINNTDLNNNKKLNPHKLYGRFMPESSEICISIKKRYHIWSHIRASYLRKK</sequence>
<gene>
    <name evidence="1" type="ORF">SMTD_LOCUS8070</name>
</gene>
<dbReference type="Proteomes" id="UP000269396">
    <property type="component" value="Unassembled WGS sequence"/>
</dbReference>
<keyword evidence="2" id="KW-1185">Reference proteome</keyword>
<reference evidence="1 2" key="1">
    <citation type="submission" date="2018-11" db="EMBL/GenBank/DDBJ databases">
        <authorList>
            <consortium name="Pathogen Informatics"/>
        </authorList>
    </citation>
    <scope>NUCLEOTIDE SEQUENCE [LARGE SCALE GENOMIC DNA]</scope>
    <source>
        <strain>Denwood</strain>
        <strain evidence="2">Zambia</strain>
    </source>
</reference>
<dbReference type="AlphaFoldDB" id="A0A3P8CT55"/>
<dbReference type="EMBL" id="UZAL01028663">
    <property type="protein sequence ID" value="VDP42787.1"/>
    <property type="molecule type" value="Genomic_DNA"/>
</dbReference>
<name>A0A3P8CT55_9TREM</name>